<gene>
    <name evidence="1" type="ORF">Mic7113_1326</name>
</gene>
<accession>K9WBM4</accession>
<proteinExistence type="predicted"/>
<organism evidence="1 2">
    <name type="scientific">Allocoleopsis franciscana PCC 7113</name>
    <dbReference type="NCBI Taxonomy" id="1173027"/>
    <lineage>
        <taxon>Bacteria</taxon>
        <taxon>Bacillati</taxon>
        <taxon>Cyanobacteriota</taxon>
        <taxon>Cyanophyceae</taxon>
        <taxon>Coleofasciculales</taxon>
        <taxon>Coleofasciculaceae</taxon>
        <taxon>Allocoleopsis</taxon>
        <taxon>Allocoleopsis franciscana</taxon>
    </lineage>
</organism>
<evidence type="ECO:0000313" key="2">
    <source>
        <dbReference type="Proteomes" id="UP000010471"/>
    </source>
</evidence>
<protein>
    <submittedName>
        <fullName evidence="1">Uncharacterized protein</fullName>
    </submittedName>
</protein>
<keyword evidence="2" id="KW-1185">Reference proteome</keyword>
<dbReference type="KEGG" id="mic:Mic7113_1326"/>
<dbReference type="RefSeq" id="WP_015181371.1">
    <property type="nucleotide sequence ID" value="NC_019738.1"/>
</dbReference>
<name>K9WBM4_9CYAN</name>
<reference evidence="1 2" key="1">
    <citation type="submission" date="2012-06" db="EMBL/GenBank/DDBJ databases">
        <title>Finished chromosome of genome of Microcoleus sp. PCC 7113.</title>
        <authorList>
            <consortium name="US DOE Joint Genome Institute"/>
            <person name="Gugger M."/>
            <person name="Coursin T."/>
            <person name="Rippka R."/>
            <person name="Tandeau De Marsac N."/>
            <person name="Huntemann M."/>
            <person name="Wei C.-L."/>
            <person name="Han J."/>
            <person name="Detter J.C."/>
            <person name="Han C."/>
            <person name="Tapia R."/>
            <person name="Chen A."/>
            <person name="Kyrpides N."/>
            <person name="Mavromatis K."/>
            <person name="Markowitz V."/>
            <person name="Szeto E."/>
            <person name="Ivanova N."/>
            <person name="Pagani I."/>
            <person name="Pati A."/>
            <person name="Goodwin L."/>
            <person name="Nordberg H.P."/>
            <person name="Cantor M.N."/>
            <person name="Hua S.X."/>
            <person name="Woyke T."/>
            <person name="Kerfeld C.A."/>
        </authorList>
    </citation>
    <scope>NUCLEOTIDE SEQUENCE [LARGE SCALE GENOMIC DNA]</scope>
    <source>
        <strain evidence="1 2">PCC 7113</strain>
    </source>
</reference>
<dbReference type="EMBL" id="CP003630">
    <property type="protein sequence ID" value="AFZ17211.1"/>
    <property type="molecule type" value="Genomic_DNA"/>
</dbReference>
<sequence length="41" mass="4925">MNQDYTDIIQQVSQVLFQAIKQRELNLAQNKDVVGIEFWWN</sequence>
<evidence type="ECO:0000313" key="1">
    <source>
        <dbReference type="EMBL" id="AFZ17211.1"/>
    </source>
</evidence>
<dbReference type="HOGENOM" id="CLU_3272831_0_0_3"/>
<dbReference type="Proteomes" id="UP000010471">
    <property type="component" value="Chromosome"/>
</dbReference>
<dbReference type="AlphaFoldDB" id="K9WBM4"/>